<keyword evidence="3" id="KW-1185">Reference proteome</keyword>
<sequence length="152" mass="17063">MRNHLPRDSTSTTASTCLSATPIKAAIFRCSTGAPSPADVMTKGEKETGKRKRRFVQNKDELIQIADSISHEKEQGIKDKLDKTIQQRARADAANSAKKQRRSQRKLKLKETMADLAGRAREKKSRRKKKANSAPADTQELRTTSRKRVLFA</sequence>
<feature type="compositionally biased region" description="Basic residues" evidence="1">
    <location>
        <begin position="98"/>
        <end position="108"/>
    </location>
</feature>
<dbReference type="HOGENOM" id="CLU_1722059_0_0_1"/>
<reference evidence="3" key="1">
    <citation type="journal article" date="2014" name="Proc. Natl. Acad. Sci. U.S.A.">
        <title>Extensive sampling of basidiomycete genomes demonstrates inadequacy of the white-rot/brown-rot paradigm for wood decay fungi.</title>
        <authorList>
            <person name="Riley R."/>
            <person name="Salamov A.A."/>
            <person name="Brown D.W."/>
            <person name="Nagy L.G."/>
            <person name="Floudas D."/>
            <person name="Held B.W."/>
            <person name="Levasseur A."/>
            <person name="Lombard V."/>
            <person name="Morin E."/>
            <person name="Otillar R."/>
            <person name="Lindquist E.A."/>
            <person name="Sun H."/>
            <person name="LaButti K.M."/>
            <person name="Schmutz J."/>
            <person name="Jabbour D."/>
            <person name="Luo H."/>
            <person name="Baker S.E."/>
            <person name="Pisabarro A.G."/>
            <person name="Walton J.D."/>
            <person name="Blanchette R.A."/>
            <person name="Henrissat B."/>
            <person name="Martin F."/>
            <person name="Cullen D."/>
            <person name="Hibbett D.S."/>
            <person name="Grigoriev I.V."/>
        </authorList>
    </citation>
    <scope>NUCLEOTIDE SEQUENCE [LARGE SCALE GENOMIC DNA]</scope>
    <source>
        <strain evidence="3">FD-172 SS1</strain>
    </source>
</reference>
<feature type="region of interest" description="Disordered" evidence="1">
    <location>
        <begin position="85"/>
        <end position="152"/>
    </location>
</feature>
<feature type="region of interest" description="Disordered" evidence="1">
    <location>
        <begin position="32"/>
        <end position="55"/>
    </location>
</feature>
<organism evidence="2 3">
    <name type="scientific">Botryobasidium botryosum (strain FD-172 SS1)</name>
    <dbReference type="NCBI Taxonomy" id="930990"/>
    <lineage>
        <taxon>Eukaryota</taxon>
        <taxon>Fungi</taxon>
        <taxon>Dikarya</taxon>
        <taxon>Basidiomycota</taxon>
        <taxon>Agaricomycotina</taxon>
        <taxon>Agaricomycetes</taxon>
        <taxon>Cantharellales</taxon>
        <taxon>Botryobasidiaceae</taxon>
        <taxon>Botryobasidium</taxon>
    </lineage>
</organism>
<dbReference type="Proteomes" id="UP000027195">
    <property type="component" value="Unassembled WGS sequence"/>
</dbReference>
<evidence type="ECO:0000256" key="1">
    <source>
        <dbReference type="SAM" id="MobiDB-lite"/>
    </source>
</evidence>
<dbReference type="InParanoid" id="A0A067MQ55"/>
<accession>A0A067MQ55</accession>
<protein>
    <submittedName>
        <fullName evidence="2">Uncharacterized protein</fullName>
    </submittedName>
</protein>
<evidence type="ECO:0000313" key="3">
    <source>
        <dbReference type="Proteomes" id="UP000027195"/>
    </source>
</evidence>
<name>A0A067MQ55_BOTB1</name>
<feature type="compositionally biased region" description="Basic residues" evidence="1">
    <location>
        <begin position="121"/>
        <end position="131"/>
    </location>
</feature>
<dbReference type="AlphaFoldDB" id="A0A067MQ55"/>
<proteinExistence type="predicted"/>
<dbReference type="EMBL" id="KL198040">
    <property type="protein sequence ID" value="KDQ14027.1"/>
    <property type="molecule type" value="Genomic_DNA"/>
</dbReference>
<evidence type="ECO:0000313" key="2">
    <source>
        <dbReference type="EMBL" id="KDQ14027.1"/>
    </source>
</evidence>
<gene>
    <name evidence="2" type="ORF">BOTBODRAFT_55756</name>
</gene>